<feature type="compositionally biased region" description="Basic and acidic residues" evidence="1">
    <location>
        <begin position="39"/>
        <end position="52"/>
    </location>
</feature>
<dbReference type="EMBL" id="JBBPBM010000001">
    <property type="protein sequence ID" value="KAK8599955.1"/>
    <property type="molecule type" value="Genomic_DNA"/>
</dbReference>
<proteinExistence type="predicted"/>
<protein>
    <submittedName>
        <fullName evidence="2">Uncharacterized protein</fullName>
    </submittedName>
</protein>
<evidence type="ECO:0000313" key="3">
    <source>
        <dbReference type="Proteomes" id="UP001472677"/>
    </source>
</evidence>
<feature type="region of interest" description="Disordered" evidence="1">
    <location>
        <begin position="1"/>
        <end position="52"/>
    </location>
</feature>
<evidence type="ECO:0000313" key="2">
    <source>
        <dbReference type="EMBL" id="KAK8599955.1"/>
    </source>
</evidence>
<accession>A0ABR2GB64</accession>
<dbReference type="Proteomes" id="UP001472677">
    <property type="component" value="Unassembled WGS sequence"/>
</dbReference>
<sequence>MTTFAEQSNYTQNPRKHKRMDDEPSDTGDPHDTTPTIHHPKDNPFEPRITSYKDKLTADSRLPAEDDEILDDDDLEILEGDVTRAVVDGIINIDFSPRVQELAAKSLNRTVVVKLLGRRIGYNTLHVHPQLHESSTYGPWMIVERRQRRGPKKQTDVPAKNLISPSVGSRFNILADNVIEEQTDKGDDSTTPKDVS</sequence>
<organism evidence="2 3">
    <name type="scientific">Hibiscus sabdariffa</name>
    <name type="common">roselle</name>
    <dbReference type="NCBI Taxonomy" id="183260"/>
    <lineage>
        <taxon>Eukaryota</taxon>
        <taxon>Viridiplantae</taxon>
        <taxon>Streptophyta</taxon>
        <taxon>Embryophyta</taxon>
        <taxon>Tracheophyta</taxon>
        <taxon>Spermatophyta</taxon>
        <taxon>Magnoliopsida</taxon>
        <taxon>eudicotyledons</taxon>
        <taxon>Gunneridae</taxon>
        <taxon>Pentapetalae</taxon>
        <taxon>rosids</taxon>
        <taxon>malvids</taxon>
        <taxon>Malvales</taxon>
        <taxon>Malvaceae</taxon>
        <taxon>Malvoideae</taxon>
        <taxon>Hibiscus</taxon>
    </lineage>
</organism>
<keyword evidence="3" id="KW-1185">Reference proteome</keyword>
<reference evidence="2 3" key="1">
    <citation type="journal article" date="2024" name="G3 (Bethesda)">
        <title>Genome assembly of Hibiscus sabdariffa L. provides insights into metabolisms of medicinal natural products.</title>
        <authorList>
            <person name="Kim T."/>
        </authorList>
    </citation>
    <scope>NUCLEOTIDE SEQUENCE [LARGE SCALE GENOMIC DNA]</scope>
    <source>
        <strain evidence="2">TK-2024</strain>
        <tissue evidence="2">Old leaves</tissue>
    </source>
</reference>
<feature type="compositionally biased region" description="Polar residues" evidence="1">
    <location>
        <begin position="1"/>
        <end position="13"/>
    </location>
</feature>
<evidence type="ECO:0000256" key="1">
    <source>
        <dbReference type="SAM" id="MobiDB-lite"/>
    </source>
</evidence>
<comment type="caution">
    <text evidence="2">The sequence shown here is derived from an EMBL/GenBank/DDBJ whole genome shotgun (WGS) entry which is preliminary data.</text>
</comment>
<name>A0ABR2GB64_9ROSI</name>
<gene>
    <name evidence="2" type="ORF">V6N12_049821</name>
</gene>